<name>A0A1Y2M781_EPING</name>
<dbReference type="InParanoid" id="A0A1Y2M781"/>
<protein>
    <recommendedName>
        <fullName evidence="1">Protein kinase domain-containing protein</fullName>
    </recommendedName>
</protein>
<accession>A0A1Y2M781</accession>
<feature type="domain" description="Protein kinase" evidence="1">
    <location>
        <begin position="189"/>
        <end position="497"/>
    </location>
</feature>
<evidence type="ECO:0000313" key="3">
    <source>
        <dbReference type="Proteomes" id="UP000193240"/>
    </source>
</evidence>
<dbReference type="Pfam" id="PF14479">
    <property type="entry name" value="HeLo"/>
    <property type="match status" value="1"/>
</dbReference>
<dbReference type="EMBL" id="KZ107840">
    <property type="protein sequence ID" value="OSS51659.1"/>
    <property type="molecule type" value="Genomic_DNA"/>
</dbReference>
<dbReference type="GO" id="GO:0004672">
    <property type="term" value="F:protein kinase activity"/>
    <property type="evidence" value="ECO:0007669"/>
    <property type="project" value="InterPro"/>
</dbReference>
<dbReference type="Gene3D" id="1.20.120.1020">
    <property type="entry name" value="Prion-inhibition and propagation, HeLo domain"/>
    <property type="match status" value="1"/>
</dbReference>
<dbReference type="PROSITE" id="PS50011">
    <property type="entry name" value="PROTEIN_KINASE_DOM"/>
    <property type="match status" value="1"/>
</dbReference>
<dbReference type="InterPro" id="IPR000719">
    <property type="entry name" value="Prot_kinase_dom"/>
</dbReference>
<organism evidence="2 3">
    <name type="scientific">Epicoccum nigrum</name>
    <name type="common">Soil fungus</name>
    <name type="synonym">Epicoccum purpurascens</name>
    <dbReference type="NCBI Taxonomy" id="105696"/>
    <lineage>
        <taxon>Eukaryota</taxon>
        <taxon>Fungi</taxon>
        <taxon>Dikarya</taxon>
        <taxon>Ascomycota</taxon>
        <taxon>Pezizomycotina</taxon>
        <taxon>Dothideomycetes</taxon>
        <taxon>Pleosporomycetidae</taxon>
        <taxon>Pleosporales</taxon>
        <taxon>Pleosporineae</taxon>
        <taxon>Didymellaceae</taxon>
        <taxon>Epicoccum</taxon>
    </lineage>
</organism>
<gene>
    <name evidence="2" type="ORF">B5807_03136</name>
</gene>
<dbReference type="PANTHER" id="PTHR37542">
    <property type="entry name" value="HELO DOMAIN-CONTAINING PROTEIN-RELATED"/>
    <property type="match status" value="1"/>
</dbReference>
<dbReference type="GO" id="GO:0005524">
    <property type="term" value="F:ATP binding"/>
    <property type="evidence" value="ECO:0007669"/>
    <property type="project" value="InterPro"/>
</dbReference>
<dbReference type="InterPro" id="IPR011009">
    <property type="entry name" value="Kinase-like_dom_sf"/>
</dbReference>
<keyword evidence="3" id="KW-1185">Reference proteome</keyword>
<dbReference type="OMA" id="VQVQCLF"/>
<reference evidence="2 3" key="1">
    <citation type="journal article" date="2017" name="Genome Announc.">
        <title>Genome sequence of the saprophytic ascomycete Epicoccum nigrum ICMP 19927 strain isolated from New Zealand.</title>
        <authorList>
            <person name="Fokin M."/>
            <person name="Fleetwood D."/>
            <person name="Weir B.S."/>
            <person name="Villas-Boas S.G."/>
        </authorList>
    </citation>
    <scope>NUCLEOTIDE SEQUENCE [LARGE SCALE GENOMIC DNA]</scope>
    <source>
        <strain evidence="2 3">ICMP 19927</strain>
    </source>
</reference>
<dbReference type="AlphaFoldDB" id="A0A1Y2M781"/>
<dbReference type="PANTHER" id="PTHR37542:SF1">
    <property type="entry name" value="PRION-INHIBITION AND PROPAGATION HELO DOMAIN-CONTAINING PROTEIN"/>
    <property type="match status" value="1"/>
</dbReference>
<sequence length="512" mass="56787">MSLLCMTRSDRQSTRVTPASKRADAAARVRGLGRSIAQTAKDLRTIVVEPRRLVWAAVDKDSFEKLIAKVESLNSFLITLLDSSQLRRLQDSMTTAYLEILQLRTDVVDLAALVKALSPAAGNQQNLPPGADPVSNALSHAVLEEQATQDKKKSYLRHLAEVKMQLTKINELNDNTAAPDLSNFIDTELPLTDFQFEEGTHKATNLQKRTWATYHGRSVWIEWKDIPEGSAIRPDDAQIQWRIRLLTDLLRSVKPDGFRAAPCLGYIKTADPDGATRFGVVFEGPSPTQSKIATLRELLDQTPKPSLSARVALCAVLARFVHSLHAVNWLHKALRADNIIFFSSSGSSDLDAPFVSGFDLSRPSNMDQWTEKPGFEPAKDIYRHPNAQFSQTDGSYRKSYDIYSLGVVMTEIALWKPIEDVVGLENLPEAKPLMLLGIQPRLLQEPFTGNATDADSCLQQIASACGDSLRDIVERCLEMDAKSKPESDTPMGLQKATELDLVKKLEHIAEAI</sequence>
<evidence type="ECO:0000313" key="2">
    <source>
        <dbReference type="EMBL" id="OSS51659.1"/>
    </source>
</evidence>
<proteinExistence type="predicted"/>
<dbReference type="InterPro" id="IPR029498">
    <property type="entry name" value="HeLo_dom"/>
</dbReference>
<dbReference type="SUPFAM" id="SSF56112">
    <property type="entry name" value="Protein kinase-like (PK-like)"/>
    <property type="match status" value="1"/>
</dbReference>
<dbReference type="Proteomes" id="UP000193240">
    <property type="component" value="Unassembled WGS sequence"/>
</dbReference>
<evidence type="ECO:0000259" key="1">
    <source>
        <dbReference type="PROSITE" id="PS50011"/>
    </source>
</evidence>
<dbReference type="InterPro" id="IPR038305">
    <property type="entry name" value="HeLo_sf"/>
</dbReference>
<dbReference type="Gene3D" id="1.10.510.10">
    <property type="entry name" value="Transferase(Phosphotransferase) domain 1"/>
    <property type="match status" value="1"/>
</dbReference>